<evidence type="ECO:0000313" key="2">
    <source>
        <dbReference type="Proteomes" id="UP001497472"/>
    </source>
</evidence>
<organism evidence="1 2">
    <name type="scientific">Leptosia nina</name>
    <dbReference type="NCBI Taxonomy" id="320188"/>
    <lineage>
        <taxon>Eukaryota</taxon>
        <taxon>Metazoa</taxon>
        <taxon>Ecdysozoa</taxon>
        <taxon>Arthropoda</taxon>
        <taxon>Hexapoda</taxon>
        <taxon>Insecta</taxon>
        <taxon>Pterygota</taxon>
        <taxon>Neoptera</taxon>
        <taxon>Endopterygota</taxon>
        <taxon>Lepidoptera</taxon>
        <taxon>Glossata</taxon>
        <taxon>Ditrysia</taxon>
        <taxon>Papilionoidea</taxon>
        <taxon>Pieridae</taxon>
        <taxon>Pierinae</taxon>
        <taxon>Leptosia</taxon>
    </lineage>
</organism>
<dbReference type="Proteomes" id="UP001497472">
    <property type="component" value="Unassembled WGS sequence"/>
</dbReference>
<accession>A0AAV1J9R9</accession>
<dbReference type="AlphaFoldDB" id="A0AAV1J9R9"/>
<protein>
    <submittedName>
        <fullName evidence="1">Uncharacterized protein</fullName>
    </submittedName>
</protein>
<gene>
    <name evidence="1" type="ORF">LNINA_LOCUS5005</name>
</gene>
<proteinExistence type="predicted"/>
<comment type="caution">
    <text evidence="1">The sequence shown here is derived from an EMBL/GenBank/DDBJ whole genome shotgun (WGS) entry which is preliminary data.</text>
</comment>
<reference evidence="1 2" key="1">
    <citation type="submission" date="2023-11" db="EMBL/GenBank/DDBJ databases">
        <authorList>
            <person name="Okamura Y."/>
        </authorList>
    </citation>
    <scope>NUCLEOTIDE SEQUENCE [LARGE SCALE GENOMIC DNA]</scope>
</reference>
<evidence type="ECO:0000313" key="1">
    <source>
        <dbReference type="EMBL" id="CAK1545342.1"/>
    </source>
</evidence>
<sequence length="69" mass="7840">MPGNLYQIPVGTCVMSDGPRNPPQRKIICILKSARLQHQRVELLNRTMQRLEKLSSVVETSLSRVQRPA</sequence>
<name>A0AAV1J9R9_9NEOP</name>
<keyword evidence="2" id="KW-1185">Reference proteome</keyword>
<dbReference type="EMBL" id="CAVLEF010000006">
    <property type="protein sequence ID" value="CAK1545342.1"/>
    <property type="molecule type" value="Genomic_DNA"/>
</dbReference>